<gene>
    <name evidence="1" type="ordered locus">Bsph_4497</name>
</gene>
<name>B1HZT9_LYSSC</name>
<dbReference type="HOGENOM" id="CLU_3272404_0_0_9"/>
<dbReference type="KEGG" id="lsp:Bsph_4497"/>
<proteinExistence type="predicted"/>
<organism evidence="1 2">
    <name type="scientific">Lysinibacillus sphaericus (strain C3-41)</name>
    <dbReference type="NCBI Taxonomy" id="444177"/>
    <lineage>
        <taxon>Bacteria</taxon>
        <taxon>Bacillati</taxon>
        <taxon>Bacillota</taxon>
        <taxon>Bacilli</taxon>
        <taxon>Bacillales</taxon>
        <taxon>Bacillaceae</taxon>
        <taxon>Lysinibacillus</taxon>
    </lineage>
</organism>
<protein>
    <submittedName>
        <fullName evidence="1">Uncharacterized protein</fullName>
    </submittedName>
</protein>
<dbReference type="AlphaFoldDB" id="B1HZT9"/>
<dbReference type="Proteomes" id="UP000002164">
    <property type="component" value="Chromosome"/>
</dbReference>
<reference evidence="1 2" key="1">
    <citation type="journal article" date="2008" name="J. Bacteriol.">
        <title>Complete genome sequence of the mosquitocidal bacterium Bacillus sphaericus C3-41 and comparison with those of closely related Bacillus species.</title>
        <authorList>
            <person name="Hu X."/>
            <person name="Fan W."/>
            <person name="Han B."/>
            <person name="Liu H."/>
            <person name="Zheng D."/>
            <person name="Li Q."/>
            <person name="Dong W."/>
            <person name="Yan J."/>
            <person name="Gao M."/>
            <person name="Berry C."/>
            <person name="Yuan Z."/>
        </authorList>
    </citation>
    <scope>NUCLEOTIDE SEQUENCE [LARGE SCALE GENOMIC DNA]</scope>
    <source>
        <strain evidence="1 2">C3-41</strain>
    </source>
</reference>
<sequence>MRIAEENWKELVKVSNLAYILNLNRSKIRVFLGKVKPNSNT</sequence>
<dbReference type="EnsemblBacteria" id="ACA41948">
    <property type="protein sequence ID" value="ACA41948"/>
    <property type="gene ID" value="Bsph_4497"/>
</dbReference>
<accession>B1HZT9</accession>
<evidence type="ECO:0000313" key="2">
    <source>
        <dbReference type="Proteomes" id="UP000002164"/>
    </source>
</evidence>
<evidence type="ECO:0000313" key="1">
    <source>
        <dbReference type="EMBL" id="ACA41948.1"/>
    </source>
</evidence>
<dbReference type="EMBL" id="CP000817">
    <property type="protein sequence ID" value="ACA41948.1"/>
    <property type="molecule type" value="Genomic_DNA"/>
</dbReference>